<dbReference type="InterPro" id="IPR041614">
    <property type="entry name" value="DprA_WH"/>
</dbReference>
<accession>A0A0G0B7H5</accession>
<dbReference type="InterPro" id="IPR057666">
    <property type="entry name" value="DrpA_SLOG"/>
</dbReference>
<organism evidence="4 5">
    <name type="scientific">Candidatus Magasanikbacteria bacterium GW2011_GWC2_34_16</name>
    <dbReference type="NCBI Taxonomy" id="1619045"/>
    <lineage>
        <taxon>Bacteria</taxon>
        <taxon>Candidatus Magasanikiibacteriota</taxon>
    </lineage>
</organism>
<dbReference type="GO" id="GO:0009294">
    <property type="term" value="P:DNA-mediated transformation"/>
    <property type="evidence" value="ECO:0007669"/>
    <property type="project" value="InterPro"/>
</dbReference>
<dbReference type="NCBIfam" id="TIGR00732">
    <property type="entry name" value="dprA"/>
    <property type="match status" value="1"/>
</dbReference>
<dbReference type="AlphaFoldDB" id="A0A0G0B7H5"/>
<dbReference type="PANTHER" id="PTHR43022">
    <property type="entry name" value="PROTEIN SMF"/>
    <property type="match status" value="1"/>
</dbReference>
<dbReference type="EMBL" id="LBPO01000001">
    <property type="protein sequence ID" value="KKP59661.1"/>
    <property type="molecule type" value="Genomic_DNA"/>
</dbReference>
<feature type="domain" description="DprA winged helix" evidence="3">
    <location>
        <begin position="300"/>
        <end position="353"/>
    </location>
</feature>
<dbReference type="Pfam" id="PF17782">
    <property type="entry name" value="WHD_DprA"/>
    <property type="match status" value="1"/>
</dbReference>
<name>A0A0G0B7H5_9BACT</name>
<dbReference type="SUPFAM" id="SSF102405">
    <property type="entry name" value="MCP/YpsA-like"/>
    <property type="match status" value="1"/>
</dbReference>
<dbReference type="InterPro" id="IPR003488">
    <property type="entry name" value="DprA"/>
</dbReference>
<dbReference type="Proteomes" id="UP000034927">
    <property type="component" value="Unassembled WGS sequence"/>
</dbReference>
<evidence type="ECO:0000313" key="4">
    <source>
        <dbReference type="EMBL" id="KKP59661.1"/>
    </source>
</evidence>
<sequence length="360" mass="39373">MNSHLFLSYFPKISFPRYKKLQARFLNLEEIWQVEAPELIAAGWEQNTATDFITWRETKPEEKILSDLEKTKIKTVCLNDPEYPALLKEINDPPLVLFYRGELPNSKQVAVAVVGTRRCTNYGKQVCQEIVEGLATQGILIVSGLALGIDGIAHEATLKMKGKTIAVLGSSVESSNIYPPSHRGLAEKIIANGGTVISEYPPGFTPTKYSFPMRNRIIAGLTLGSLIIEAPIKSGSLITARAALDYNRDVFAVPHPINSTMGTGNNNLLKLGAKCITSADDIIEALNLSGLTQLAIPLIPKADTANEADIIKTLSREPKSIDNIIKESGLDSPTTMSTLTLLEMKGYIRNLGGMMYILKN</sequence>
<reference evidence="4 5" key="1">
    <citation type="journal article" date="2015" name="Nature">
        <title>rRNA introns, odd ribosomes, and small enigmatic genomes across a large radiation of phyla.</title>
        <authorList>
            <person name="Brown C.T."/>
            <person name="Hug L.A."/>
            <person name="Thomas B.C."/>
            <person name="Sharon I."/>
            <person name="Castelle C.J."/>
            <person name="Singh A."/>
            <person name="Wilkins M.J."/>
            <person name="Williams K.H."/>
            <person name="Banfield J.F."/>
        </authorList>
    </citation>
    <scope>NUCLEOTIDE SEQUENCE [LARGE SCALE GENOMIC DNA]</scope>
</reference>
<evidence type="ECO:0000256" key="1">
    <source>
        <dbReference type="ARBA" id="ARBA00006525"/>
    </source>
</evidence>
<dbReference type="InterPro" id="IPR036388">
    <property type="entry name" value="WH-like_DNA-bd_sf"/>
</dbReference>
<comment type="similarity">
    <text evidence="1">Belongs to the DprA/Smf family.</text>
</comment>
<proteinExistence type="inferred from homology"/>
<evidence type="ECO:0000313" key="5">
    <source>
        <dbReference type="Proteomes" id="UP000034927"/>
    </source>
</evidence>
<protein>
    <submittedName>
        <fullName evidence="4">Uncharacterized protein</fullName>
    </submittedName>
</protein>
<dbReference type="PATRIC" id="fig|1619045.3.peg.167"/>
<feature type="domain" description="Smf/DprA SLOG" evidence="2">
    <location>
        <begin position="75"/>
        <end position="286"/>
    </location>
</feature>
<comment type="caution">
    <text evidence="4">The sequence shown here is derived from an EMBL/GenBank/DDBJ whole genome shotgun (WGS) entry which is preliminary data.</text>
</comment>
<dbReference type="Gene3D" id="3.40.50.450">
    <property type="match status" value="1"/>
</dbReference>
<gene>
    <name evidence="4" type="ORF">UR53_C0001G0161</name>
</gene>
<evidence type="ECO:0000259" key="3">
    <source>
        <dbReference type="Pfam" id="PF17782"/>
    </source>
</evidence>
<evidence type="ECO:0000259" key="2">
    <source>
        <dbReference type="Pfam" id="PF02481"/>
    </source>
</evidence>
<dbReference type="Gene3D" id="1.10.10.10">
    <property type="entry name" value="Winged helix-like DNA-binding domain superfamily/Winged helix DNA-binding domain"/>
    <property type="match status" value="1"/>
</dbReference>
<dbReference type="Pfam" id="PF02481">
    <property type="entry name" value="DNA_processg_A"/>
    <property type="match status" value="1"/>
</dbReference>
<dbReference type="PANTHER" id="PTHR43022:SF1">
    <property type="entry name" value="PROTEIN SMF"/>
    <property type="match status" value="1"/>
</dbReference>